<dbReference type="InterPro" id="IPR050869">
    <property type="entry name" value="H3K4_H4K5_MeTrfase"/>
</dbReference>
<reference evidence="2" key="1">
    <citation type="journal article" date="2023" name="Mol. Phylogenet. Evol.">
        <title>Genome-scale phylogeny and comparative genomics of the fungal order Sordariales.</title>
        <authorList>
            <person name="Hensen N."/>
            <person name="Bonometti L."/>
            <person name="Westerberg I."/>
            <person name="Brannstrom I.O."/>
            <person name="Guillou S."/>
            <person name="Cros-Aarteil S."/>
            <person name="Calhoun S."/>
            <person name="Haridas S."/>
            <person name="Kuo A."/>
            <person name="Mondo S."/>
            <person name="Pangilinan J."/>
            <person name="Riley R."/>
            <person name="LaButti K."/>
            <person name="Andreopoulos B."/>
            <person name="Lipzen A."/>
            <person name="Chen C."/>
            <person name="Yan M."/>
            <person name="Daum C."/>
            <person name="Ng V."/>
            <person name="Clum A."/>
            <person name="Steindorff A."/>
            <person name="Ohm R.A."/>
            <person name="Martin F."/>
            <person name="Silar P."/>
            <person name="Natvig D.O."/>
            <person name="Lalanne C."/>
            <person name="Gautier V."/>
            <person name="Ament-Velasquez S.L."/>
            <person name="Kruys A."/>
            <person name="Hutchinson M.I."/>
            <person name="Powell A.J."/>
            <person name="Barry K."/>
            <person name="Miller A.N."/>
            <person name="Grigoriev I.V."/>
            <person name="Debuchy R."/>
            <person name="Gladieux P."/>
            <person name="Hiltunen Thoren M."/>
            <person name="Johannesson H."/>
        </authorList>
    </citation>
    <scope>NUCLEOTIDE SEQUENCE</scope>
    <source>
        <strain evidence="2">CBS 333.67</strain>
    </source>
</reference>
<dbReference type="AlphaFoldDB" id="A0AAJ0H476"/>
<reference evidence="2" key="2">
    <citation type="submission" date="2023-06" db="EMBL/GenBank/DDBJ databases">
        <authorList>
            <consortium name="Lawrence Berkeley National Laboratory"/>
            <person name="Mondo S.J."/>
            <person name="Hensen N."/>
            <person name="Bonometti L."/>
            <person name="Westerberg I."/>
            <person name="Brannstrom I.O."/>
            <person name="Guillou S."/>
            <person name="Cros-Aarteil S."/>
            <person name="Calhoun S."/>
            <person name="Haridas S."/>
            <person name="Kuo A."/>
            <person name="Pangilinan J."/>
            <person name="Riley R."/>
            <person name="Labutti K."/>
            <person name="Andreopoulos B."/>
            <person name="Lipzen A."/>
            <person name="Chen C."/>
            <person name="Yanf M."/>
            <person name="Daum C."/>
            <person name="Ng V."/>
            <person name="Clum A."/>
            <person name="Steindorff A."/>
            <person name="Ohm R."/>
            <person name="Martin F."/>
            <person name="Silar P."/>
            <person name="Natvig D."/>
            <person name="Lalanne C."/>
            <person name="Gautier V."/>
            <person name="Ament-Velasquez S.L."/>
            <person name="Kruys A."/>
            <person name="Hutchinson M.I."/>
            <person name="Powell A.J."/>
            <person name="Barry K."/>
            <person name="Miller A.N."/>
            <person name="Grigoriev I.V."/>
            <person name="Debuchy R."/>
            <person name="Gladieux P."/>
            <person name="Thoren M.H."/>
            <person name="Johannesson H."/>
        </authorList>
    </citation>
    <scope>NUCLEOTIDE SEQUENCE</scope>
    <source>
        <strain evidence="2">CBS 333.67</strain>
    </source>
</reference>
<evidence type="ECO:0000313" key="3">
    <source>
        <dbReference type="Proteomes" id="UP001273166"/>
    </source>
</evidence>
<sequence length="308" mass="32961">MASAPRTTPNEVFDASKQAKAPSEFLCRAPRYAPAVRVGFVSPDVGYGLFAARDFARDEFIFDEAPAMTALFNEKFSGDKALMQSQLAACRGALASDPDVIALAFPSLAARLGVVPADFDQAARVLTSGELGKNLEHGRFAGSTVTRQEYESYIAGIKAKVVSSSSETDARNACLEFFKHYAFQVHQGAGPPRAGGGVATREACVYLLGSLVNHCCPAPSTSLASSKQNSCYSSSSVPPGPNCSWRIGPSGLAHFIKPRHICVQARRDICEGEQLTWDYGKQEKGFECECETCRSSFMSGLGQTCGVL</sequence>
<dbReference type="PROSITE" id="PS50280">
    <property type="entry name" value="SET"/>
    <property type="match status" value="1"/>
</dbReference>
<dbReference type="InterPro" id="IPR046341">
    <property type="entry name" value="SET_dom_sf"/>
</dbReference>
<comment type="caution">
    <text evidence="2">The sequence shown here is derived from an EMBL/GenBank/DDBJ whole genome shotgun (WGS) entry which is preliminary data.</text>
</comment>
<dbReference type="GeneID" id="87884920"/>
<keyword evidence="3" id="KW-1185">Reference proteome</keyword>
<name>A0AAJ0H476_9PEZI</name>
<dbReference type="GO" id="GO:0005634">
    <property type="term" value="C:nucleus"/>
    <property type="evidence" value="ECO:0007669"/>
    <property type="project" value="TreeGrafter"/>
</dbReference>
<dbReference type="PANTHER" id="PTHR12197:SF294">
    <property type="entry name" value="POTENTIAL PROTEIN LYSINE METHYLTRANSFERASE SET6"/>
    <property type="match status" value="1"/>
</dbReference>
<feature type="domain" description="SET" evidence="1">
    <location>
        <begin position="34"/>
        <end position="280"/>
    </location>
</feature>
<gene>
    <name evidence="2" type="ORF">B0T15DRAFT_482309</name>
</gene>
<dbReference type="RefSeq" id="XP_062727015.1">
    <property type="nucleotide sequence ID" value="XM_062866091.1"/>
</dbReference>
<dbReference type="PANTHER" id="PTHR12197">
    <property type="entry name" value="HISTONE-LYSINE N-METHYLTRANSFERASE SMYD"/>
    <property type="match status" value="1"/>
</dbReference>
<dbReference type="Proteomes" id="UP001273166">
    <property type="component" value="Unassembled WGS sequence"/>
</dbReference>
<dbReference type="Pfam" id="PF00856">
    <property type="entry name" value="SET"/>
    <property type="match status" value="1"/>
</dbReference>
<accession>A0AAJ0H476</accession>
<protein>
    <recommendedName>
        <fullName evidence="1">SET domain-containing protein</fullName>
    </recommendedName>
</protein>
<dbReference type="Gene3D" id="2.170.270.10">
    <property type="entry name" value="SET domain"/>
    <property type="match status" value="1"/>
</dbReference>
<dbReference type="EMBL" id="JAUDZG010000001">
    <property type="protein sequence ID" value="KAK3311235.1"/>
    <property type="molecule type" value="Genomic_DNA"/>
</dbReference>
<dbReference type="InterPro" id="IPR001214">
    <property type="entry name" value="SET_dom"/>
</dbReference>
<evidence type="ECO:0000313" key="2">
    <source>
        <dbReference type="EMBL" id="KAK3311235.1"/>
    </source>
</evidence>
<evidence type="ECO:0000259" key="1">
    <source>
        <dbReference type="PROSITE" id="PS50280"/>
    </source>
</evidence>
<dbReference type="SUPFAM" id="SSF82199">
    <property type="entry name" value="SET domain"/>
    <property type="match status" value="1"/>
</dbReference>
<proteinExistence type="predicted"/>
<organism evidence="2 3">
    <name type="scientific">Chaetomium strumarium</name>
    <dbReference type="NCBI Taxonomy" id="1170767"/>
    <lineage>
        <taxon>Eukaryota</taxon>
        <taxon>Fungi</taxon>
        <taxon>Dikarya</taxon>
        <taxon>Ascomycota</taxon>
        <taxon>Pezizomycotina</taxon>
        <taxon>Sordariomycetes</taxon>
        <taxon>Sordariomycetidae</taxon>
        <taxon>Sordariales</taxon>
        <taxon>Chaetomiaceae</taxon>
        <taxon>Chaetomium</taxon>
    </lineage>
</organism>